<dbReference type="Pfam" id="PF05239">
    <property type="entry name" value="PRC"/>
    <property type="match status" value="1"/>
</dbReference>
<protein>
    <recommendedName>
        <fullName evidence="1">PRC-barrel domain-containing protein</fullName>
    </recommendedName>
</protein>
<proteinExistence type="predicted"/>
<dbReference type="InterPro" id="IPR011033">
    <property type="entry name" value="PRC_barrel-like_sf"/>
</dbReference>
<accession>A0A1Y3PM42</accession>
<evidence type="ECO:0000259" key="1">
    <source>
        <dbReference type="Pfam" id="PF05239"/>
    </source>
</evidence>
<sequence length="102" mass="11840">MRLSQLLNKDLVAIDQGKRIGSMSGMEMYFDPETGEIDSFVISNRGPIPFFQRKKAEEWHIPWKAIKKIGPDMILFEIHTQTKHQADDLETVNRCTFTQVDE</sequence>
<dbReference type="SUPFAM" id="SSF50346">
    <property type="entry name" value="PRC-barrel domain"/>
    <property type="match status" value="1"/>
</dbReference>
<reference evidence="3" key="1">
    <citation type="submission" date="2016-06" db="EMBL/GenBank/DDBJ databases">
        <authorList>
            <person name="Nascimento L."/>
            <person name="Pereira R.V."/>
            <person name="Martins L.F."/>
            <person name="Quaggio R.B."/>
            <person name="Silva A.M."/>
            <person name="Setubal J.C."/>
        </authorList>
    </citation>
    <scope>NUCLEOTIDE SEQUENCE [LARGE SCALE GENOMIC DNA]</scope>
</reference>
<evidence type="ECO:0000313" key="3">
    <source>
        <dbReference type="Proteomes" id="UP000196475"/>
    </source>
</evidence>
<feature type="domain" description="PRC-barrel" evidence="1">
    <location>
        <begin position="1"/>
        <end position="77"/>
    </location>
</feature>
<dbReference type="InterPro" id="IPR014238">
    <property type="entry name" value="Spore_YlmC/YmxH"/>
</dbReference>
<dbReference type="AlphaFoldDB" id="A0A1Y3PM42"/>
<name>A0A1Y3PM42_9BACI</name>
<dbReference type="Proteomes" id="UP000196475">
    <property type="component" value="Unassembled WGS sequence"/>
</dbReference>
<dbReference type="EMBL" id="LZRT01000062">
    <property type="protein sequence ID" value="OUM88393.1"/>
    <property type="molecule type" value="Genomic_DNA"/>
</dbReference>
<dbReference type="PANTHER" id="PTHR40061:SF2">
    <property type="entry name" value="PRC-BARREL DOMAIN-CONTAINING PROTEIN"/>
    <property type="match status" value="1"/>
</dbReference>
<organism evidence="2 3">
    <name type="scientific">Bacillus thermozeamaize</name>
    <dbReference type="NCBI Taxonomy" id="230954"/>
    <lineage>
        <taxon>Bacteria</taxon>
        <taxon>Bacillati</taxon>
        <taxon>Bacillota</taxon>
        <taxon>Bacilli</taxon>
        <taxon>Bacillales</taxon>
        <taxon>Bacillaceae</taxon>
        <taxon>Bacillus</taxon>
    </lineage>
</organism>
<gene>
    <name evidence="2" type="ORF">BAA01_08470</name>
</gene>
<evidence type="ECO:0000313" key="2">
    <source>
        <dbReference type="EMBL" id="OUM88393.1"/>
    </source>
</evidence>
<dbReference type="NCBIfam" id="TIGR02888">
    <property type="entry name" value="spore_YlmC_YmxH"/>
    <property type="match status" value="1"/>
</dbReference>
<dbReference type="InterPro" id="IPR027275">
    <property type="entry name" value="PRC-brl_dom"/>
</dbReference>
<comment type="caution">
    <text evidence="2">The sequence shown here is derived from an EMBL/GenBank/DDBJ whole genome shotgun (WGS) entry which is preliminary data.</text>
</comment>
<dbReference type="PANTHER" id="PTHR40061">
    <property type="entry name" value="SPORULATION PROTEIN YLMC-RELATED"/>
    <property type="match status" value="1"/>
</dbReference>
<dbReference type="Gene3D" id="2.30.30.240">
    <property type="entry name" value="PRC-barrel domain"/>
    <property type="match status" value="1"/>
</dbReference>